<feature type="compositionally biased region" description="Acidic residues" evidence="4">
    <location>
        <begin position="365"/>
        <end position="392"/>
    </location>
</feature>
<sequence length="1360" mass="148056">MATSLNNPTPGTINALLGKLSDADPDFRFMSLTDLNTILTKQKPDFLQHDYNTASRIVDAVIKALDDQNGEVQNLAIKCIGPLVSRIPTTVVAPTLEKLTMIKMKNSPDNSLPSLALRSAISALPKPVRGIAPTREVVDTYNIISRVLIPRILGFSTTSNASRPMAGEPQGLLDEKSEVTSEAVDVLIEAVRCFGPLLQPLEVEKLQDVVVHVLERDGTSSPVKKRAVVALAILGPYLSPEVLNGLINKINTALQRPKLHPVMLRLYINIMGSLARSIPHEFGEHLPTLLPFILKTLGQDQLQVQLEAVSEGNDQASVEFNEVREAALVALDAFLASCGTQMRSFTEDVIACCLRYLKYDPNYSMDEDENDDGDDEEYEDDDEFGDDAGFDDDDDASWKVRRCAAKTLHTLISTRSSDLLDKGTLYSEVALPLVKRFDEREESVRLEVIGTMALLVRKTGEGVIRSLSADEQDLLQSLPESRKRRRQSSGGVTMTSKAPYLGATGLTSPAREEVPSTGPRADLSNMTPSIVKTATKLLKGKQIPTKQAIINLLDDLISVQHGGLSEYFDVIMQPIIEATKVSVGATGSTSTTLSGGAASATATTLRVAVLAFISDIAKTHSSNLFQQYLSKIVAGVVAAVQDRFYKISSEAIRTAEELVKAITPPRARLTSKANKPELHKLYDIIIDRTAANDADVEVRQKAIQALGTLLSRTSTHDGLTLLPADKRQAGLALLLDRLRNETTRLYAVRAIDNVAAHSSTVGSLDPAWIQPVVLELCGQLRKSHRALRGASVQALKHLITSPASKGNLSADTISGVVMAIQPVIAANDSHLLGPALLVLAHLQQDIPQLISSPNLIPGLCELLKKNIAGSALDSLIAFVISVGQAGVGQPLMLGVLNVGVAGDPAVVGKVAGTLFVASNGSSGVDINSFINELRASSKAQDTARQSLALAILGEIGLRLGAQSPITPEIFLNEFNEEPDKVSISAAVALGRAGAGNVSVFLPMILSEITEGGSQMDENAGPKQRSKQYLLLQSIREILHQVVVSSTDIGAYESTIWELLFAASQTEDNKAICAECIGRLVIIDPKTYIPKLQALFKNPSTEFRGVAVQAIRYTLPDSDESFDALLRDVLFEMLLTVLQDEDMVIRRLAMTTLNSAAHNKPDLILPHLGQLVPYVMTESVIKPELIHEIQMGPFKHQVDEGLEVRKSAYETLYALMETAFSRISSLEFYDRVIAGLRDENDIRSLCNLMLSKLIVIDPDETTRRLDTIAECYRKILSTKLKEGSVKQEVEKQEEANKSVLRVTLLLVDKTKTTLPGANVVGASNQAQQPVSNPVWQQYWEWVNKDFERQVKSLREESKDLV</sequence>
<evidence type="ECO:0000256" key="3">
    <source>
        <dbReference type="ARBA" id="ARBA00022786"/>
    </source>
</evidence>
<evidence type="ECO:0000313" key="6">
    <source>
        <dbReference type="EMBL" id="ORY71523.1"/>
    </source>
</evidence>
<proteinExistence type="inferred from homology"/>
<dbReference type="Proteomes" id="UP000193689">
    <property type="component" value="Unassembled WGS sequence"/>
</dbReference>
<gene>
    <name evidence="6" type="ORF">BCR38DRAFT_492843</name>
</gene>
<dbReference type="InterPro" id="IPR013932">
    <property type="entry name" value="TATA-bd_TIP120"/>
</dbReference>
<dbReference type="Gene3D" id="1.25.10.10">
    <property type="entry name" value="Leucine-rich Repeat Variant"/>
    <property type="match status" value="1"/>
</dbReference>
<organism evidence="6 7">
    <name type="scientific">Pseudomassariella vexata</name>
    <dbReference type="NCBI Taxonomy" id="1141098"/>
    <lineage>
        <taxon>Eukaryota</taxon>
        <taxon>Fungi</taxon>
        <taxon>Dikarya</taxon>
        <taxon>Ascomycota</taxon>
        <taxon>Pezizomycotina</taxon>
        <taxon>Sordariomycetes</taxon>
        <taxon>Xylariomycetidae</taxon>
        <taxon>Amphisphaeriales</taxon>
        <taxon>Pseudomassariaceae</taxon>
        <taxon>Pseudomassariella</taxon>
    </lineage>
</organism>
<dbReference type="RefSeq" id="XP_040721115.1">
    <property type="nucleotide sequence ID" value="XM_040864700.1"/>
</dbReference>
<evidence type="ECO:0000256" key="1">
    <source>
        <dbReference type="ARBA" id="ARBA00007657"/>
    </source>
</evidence>
<feature type="domain" description="TATA-binding protein interacting (TIP20)" evidence="5">
    <location>
        <begin position="1162"/>
        <end position="1342"/>
    </location>
</feature>
<dbReference type="OrthoDB" id="6260732at2759"/>
<evidence type="ECO:0000313" key="7">
    <source>
        <dbReference type="Proteomes" id="UP000193689"/>
    </source>
</evidence>
<protein>
    <submittedName>
        <fullName evidence="6">Armadillo-type protein</fullName>
    </submittedName>
</protein>
<dbReference type="InterPro" id="IPR011989">
    <property type="entry name" value="ARM-like"/>
</dbReference>
<name>A0A1Y2EIY1_9PEZI</name>
<reference evidence="6 7" key="1">
    <citation type="submission" date="2016-07" db="EMBL/GenBank/DDBJ databases">
        <title>Pervasive Adenine N6-methylation of Active Genes in Fungi.</title>
        <authorList>
            <consortium name="DOE Joint Genome Institute"/>
            <person name="Mondo S.J."/>
            <person name="Dannebaum R.O."/>
            <person name="Kuo R.C."/>
            <person name="Labutti K."/>
            <person name="Haridas S."/>
            <person name="Kuo A."/>
            <person name="Salamov A."/>
            <person name="Ahrendt S.R."/>
            <person name="Lipzen A."/>
            <person name="Sullivan W."/>
            <person name="Andreopoulos W.B."/>
            <person name="Clum A."/>
            <person name="Lindquist E."/>
            <person name="Daum C."/>
            <person name="Ramamoorthy G.K."/>
            <person name="Gryganskyi A."/>
            <person name="Culley D."/>
            <person name="Magnuson J.K."/>
            <person name="James T.Y."/>
            <person name="O'Malley M.A."/>
            <person name="Stajich J.E."/>
            <person name="Spatafora J.W."/>
            <person name="Visel A."/>
            <person name="Grigoriev I.V."/>
        </authorList>
    </citation>
    <scope>NUCLEOTIDE SEQUENCE [LARGE SCALE GENOMIC DNA]</scope>
    <source>
        <strain evidence="6 7">CBS 129021</strain>
    </source>
</reference>
<dbReference type="GeneID" id="63780912"/>
<dbReference type="Pfam" id="PF25782">
    <property type="entry name" value="TPR_CAND1"/>
    <property type="match status" value="1"/>
</dbReference>
<feature type="region of interest" description="Disordered" evidence="4">
    <location>
        <begin position="475"/>
        <end position="526"/>
    </location>
</feature>
<dbReference type="STRING" id="1141098.A0A1Y2EIY1"/>
<dbReference type="InterPro" id="IPR016024">
    <property type="entry name" value="ARM-type_fold"/>
</dbReference>
<dbReference type="PANTHER" id="PTHR12696">
    <property type="entry name" value="TIP120"/>
    <property type="match status" value="1"/>
</dbReference>
<dbReference type="InterPro" id="IPR039852">
    <property type="entry name" value="CAND1/CAND2"/>
</dbReference>
<dbReference type="InParanoid" id="A0A1Y2EIY1"/>
<keyword evidence="7" id="KW-1185">Reference proteome</keyword>
<feature type="region of interest" description="Disordered" evidence="4">
    <location>
        <begin position="364"/>
        <end position="392"/>
    </location>
</feature>
<accession>A0A1Y2EIY1</accession>
<comment type="similarity">
    <text evidence="1">Belongs to the CAND family.</text>
</comment>
<evidence type="ECO:0000256" key="4">
    <source>
        <dbReference type="SAM" id="MobiDB-lite"/>
    </source>
</evidence>
<evidence type="ECO:0000256" key="2">
    <source>
        <dbReference type="ARBA" id="ARBA00022737"/>
    </source>
</evidence>
<keyword evidence="2" id="KW-0677">Repeat</keyword>
<dbReference type="Pfam" id="PF08623">
    <property type="entry name" value="TIP120"/>
    <property type="match status" value="1"/>
</dbReference>
<comment type="caution">
    <text evidence="6">The sequence shown here is derived from an EMBL/GenBank/DDBJ whole genome shotgun (WGS) entry which is preliminary data.</text>
</comment>
<dbReference type="GO" id="GO:0010265">
    <property type="term" value="P:SCF complex assembly"/>
    <property type="evidence" value="ECO:0007669"/>
    <property type="project" value="InterPro"/>
</dbReference>
<keyword evidence="3" id="KW-0833">Ubl conjugation pathway</keyword>
<evidence type="ECO:0000259" key="5">
    <source>
        <dbReference type="Pfam" id="PF08623"/>
    </source>
</evidence>
<dbReference type="EMBL" id="MCFJ01000001">
    <property type="protein sequence ID" value="ORY71523.1"/>
    <property type="molecule type" value="Genomic_DNA"/>
</dbReference>
<dbReference type="SUPFAM" id="SSF48371">
    <property type="entry name" value="ARM repeat"/>
    <property type="match status" value="1"/>
</dbReference>